<name>A0A1Z5HUB8_9FIRM</name>
<organism evidence="1 2">
    <name type="scientific">Calderihabitans maritimus</name>
    <dbReference type="NCBI Taxonomy" id="1246530"/>
    <lineage>
        <taxon>Bacteria</taxon>
        <taxon>Bacillati</taxon>
        <taxon>Bacillota</taxon>
        <taxon>Clostridia</taxon>
        <taxon>Neomoorellales</taxon>
        <taxon>Calderihabitantaceae</taxon>
        <taxon>Calderihabitans</taxon>
    </lineage>
</organism>
<dbReference type="EMBL" id="BDGJ01000105">
    <property type="protein sequence ID" value="GAW92880.1"/>
    <property type="molecule type" value="Genomic_DNA"/>
</dbReference>
<evidence type="ECO:0000313" key="2">
    <source>
        <dbReference type="Proteomes" id="UP000197032"/>
    </source>
</evidence>
<protein>
    <recommendedName>
        <fullName evidence="3">Quinate 5-dehydrogenase</fullName>
    </recommendedName>
</protein>
<gene>
    <name evidence="1" type="ORF">KKC1_20270</name>
</gene>
<keyword evidence="2" id="KW-1185">Reference proteome</keyword>
<dbReference type="Proteomes" id="UP000197032">
    <property type="component" value="Unassembled WGS sequence"/>
</dbReference>
<proteinExistence type="predicted"/>
<dbReference type="OrthoDB" id="9780944at2"/>
<evidence type="ECO:0008006" key="3">
    <source>
        <dbReference type="Google" id="ProtNLM"/>
    </source>
</evidence>
<comment type="caution">
    <text evidence="1">The sequence shown here is derived from an EMBL/GenBank/DDBJ whole genome shotgun (WGS) entry which is preliminary data.</text>
</comment>
<evidence type="ECO:0000313" key="1">
    <source>
        <dbReference type="EMBL" id="GAW92880.1"/>
    </source>
</evidence>
<accession>A0A1Z5HUB8</accession>
<reference evidence="2" key="1">
    <citation type="journal article" date="2017" name="Appl. Environ. Microbiol.">
        <title>Genomic analysis of Calderihabitans maritimus KKC1, a thermophilic hydrogenogenic carboxydotrophic bacterium isolated from marine sediment.</title>
        <authorList>
            <person name="Omae K."/>
            <person name="Yoneda Y."/>
            <person name="Fukuyama Y."/>
            <person name="Yoshida T."/>
            <person name="Sako Y."/>
        </authorList>
    </citation>
    <scope>NUCLEOTIDE SEQUENCE [LARGE SCALE GENOMIC DNA]</scope>
    <source>
        <strain evidence="2">KKC1</strain>
    </source>
</reference>
<dbReference type="AlphaFoldDB" id="A0A1Z5HUB8"/>
<sequence>MRRVVSVSLGSSKRDHKVEAEILGEKFLIERIGTDGDMNQAIKTIRELDGKVDAFGLGGADLYLHAGSRRYLIRDAARIVAAAKKTPIVDGSGLKNTLERKVIEYLHKNTGIEFTQKRILLVCAVDRFGMAEALALTGGKVTFGDLIFALGLPVPLRSLKTVDRLARVVAPIICKLPFKYLYPTGQKQEEVKPRFSKYYKEADIIAGDFHFIRRYMPEDMTGKVIITNTVTKEDVELLKQRGVKTLVTTTPELEGRSFGTNVMEGVLLVLSGKPLSEIQPADYEELLNKINFTPRIVNFDR</sequence>
<dbReference type="RefSeq" id="WP_088554140.1">
    <property type="nucleotide sequence ID" value="NZ_BDGJ01000105.1"/>
</dbReference>